<name>A0A5A7V946_CUCMM</name>
<dbReference type="EMBL" id="SSTE01002324">
    <property type="protein sequence ID" value="KAA0063734.1"/>
    <property type="molecule type" value="Genomic_DNA"/>
</dbReference>
<gene>
    <name evidence="2" type="ORF">E5676_scaffold107G00430</name>
    <name evidence="1" type="ORF">E6C27_scaffold1290G00150</name>
</gene>
<evidence type="ECO:0000313" key="4">
    <source>
        <dbReference type="Proteomes" id="UP000321947"/>
    </source>
</evidence>
<accession>A0A5A7V946</accession>
<dbReference type="EMBL" id="SSTD01011039">
    <property type="protein sequence ID" value="TYK10960.1"/>
    <property type="molecule type" value="Genomic_DNA"/>
</dbReference>
<proteinExistence type="predicted"/>
<evidence type="ECO:0000313" key="3">
    <source>
        <dbReference type="Proteomes" id="UP000321393"/>
    </source>
</evidence>
<dbReference type="Proteomes" id="UP000321947">
    <property type="component" value="Unassembled WGS sequence"/>
</dbReference>
<sequence>MVQPERGASTIKVRQIPLFSKLGTGFYSHQCRLLTRITSEHYPIVLEASSTPWGPTPFRFNNLWIKEDNLNTIIENWWGEIHQEGHPSFSFILRLKQLAKRTKTWQHDKKCTQDQDIILWRSEIEKIDALESQNCITKEDMDKRKIPKLDLQNSTIKEAQY</sequence>
<dbReference type="Proteomes" id="UP000321393">
    <property type="component" value="Unassembled WGS sequence"/>
</dbReference>
<organism evidence="1 3">
    <name type="scientific">Cucumis melo var. makuwa</name>
    <name type="common">Oriental melon</name>
    <dbReference type="NCBI Taxonomy" id="1194695"/>
    <lineage>
        <taxon>Eukaryota</taxon>
        <taxon>Viridiplantae</taxon>
        <taxon>Streptophyta</taxon>
        <taxon>Embryophyta</taxon>
        <taxon>Tracheophyta</taxon>
        <taxon>Spermatophyta</taxon>
        <taxon>Magnoliopsida</taxon>
        <taxon>eudicotyledons</taxon>
        <taxon>Gunneridae</taxon>
        <taxon>Pentapetalae</taxon>
        <taxon>rosids</taxon>
        <taxon>fabids</taxon>
        <taxon>Cucurbitales</taxon>
        <taxon>Cucurbitaceae</taxon>
        <taxon>Benincaseae</taxon>
        <taxon>Cucumis</taxon>
    </lineage>
</organism>
<comment type="caution">
    <text evidence="1">The sequence shown here is derived from an EMBL/GenBank/DDBJ whole genome shotgun (WGS) entry which is preliminary data.</text>
</comment>
<protein>
    <submittedName>
        <fullName evidence="1">LINE-1 retrotransposable element ORF2 protein</fullName>
    </submittedName>
</protein>
<evidence type="ECO:0000313" key="1">
    <source>
        <dbReference type="EMBL" id="KAA0063734.1"/>
    </source>
</evidence>
<reference evidence="3 4" key="1">
    <citation type="submission" date="2019-08" db="EMBL/GenBank/DDBJ databases">
        <title>Draft genome sequences of two oriental melons (Cucumis melo L. var makuwa).</title>
        <authorList>
            <person name="Kwon S.-Y."/>
        </authorList>
    </citation>
    <scope>NUCLEOTIDE SEQUENCE [LARGE SCALE GENOMIC DNA]</scope>
    <source>
        <strain evidence="4">cv. Chang Bougi</strain>
        <strain evidence="3">cv. SW 3</strain>
        <tissue evidence="1">Leaf</tissue>
    </source>
</reference>
<evidence type="ECO:0000313" key="2">
    <source>
        <dbReference type="EMBL" id="TYK10960.1"/>
    </source>
</evidence>
<dbReference type="AlphaFoldDB" id="A0A5A7V946"/>
<dbReference type="OrthoDB" id="692400at2759"/>